<accession>A0A9P7I9X7</accession>
<evidence type="ECO:0000313" key="2">
    <source>
        <dbReference type="Proteomes" id="UP000750502"/>
    </source>
</evidence>
<evidence type="ECO:0000313" key="1">
    <source>
        <dbReference type="EMBL" id="KAG5771902.1"/>
    </source>
</evidence>
<dbReference type="EMBL" id="JADFTT010000031">
    <property type="protein sequence ID" value="KAG5771902.1"/>
    <property type="molecule type" value="Genomic_DNA"/>
</dbReference>
<proteinExistence type="predicted"/>
<dbReference type="AlphaFoldDB" id="A0A9P7I9X7"/>
<sequence>MKVGSVEAVVLLRYRKKEQRRRLPMKPTCNRFVSLTGPRNVYLGGSVAQNLNPFNSQYNSCLSQFDKTPALSISRTDKQTNEQRTSALFPLEHPSIALSLTRQSLFPLFDTRSSIRCFKTLSAL</sequence>
<organism evidence="1 2">
    <name type="scientific">Fusarium xylarioides</name>
    <dbReference type="NCBI Taxonomy" id="221167"/>
    <lineage>
        <taxon>Eukaryota</taxon>
        <taxon>Fungi</taxon>
        <taxon>Dikarya</taxon>
        <taxon>Ascomycota</taxon>
        <taxon>Pezizomycotina</taxon>
        <taxon>Sordariomycetes</taxon>
        <taxon>Hypocreomycetidae</taxon>
        <taxon>Hypocreales</taxon>
        <taxon>Nectriaceae</taxon>
        <taxon>Fusarium</taxon>
        <taxon>Fusarium fujikuroi species complex</taxon>
    </lineage>
</organism>
<dbReference type="Proteomes" id="UP000750502">
    <property type="component" value="Unassembled WGS sequence"/>
</dbReference>
<name>A0A9P7I9X7_9HYPO</name>
<protein>
    <submittedName>
        <fullName evidence="1">Uncharacterized protein</fullName>
    </submittedName>
</protein>
<gene>
    <name evidence="1" type="ORF">H9Q72_001726</name>
</gene>
<comment type="caution">
    <text evidence="1">The sequence shown here is derived from an EMBL/GenBank/DDBJ whole genome shotgun (WGS) entry which is preliminary data.</text>
</comment>
<keyword evidence="2" id="KW-1185">Reference proteome</keyword>
<reference evidence="1" key="2">
    <citation type="submission" date="2020-10" db="EMBL/GenBank/DDBJ databases">
        <authorList>
            <person name="Peck L.D."/>
            <person name="Nowell R.W."/>
            <person name="Flood J."/>
            <person name="Ryan M.J."/>
            <person name="Barraclough T.G."/>
        </authorList>
    </citation>
    <scope>NUCLEOTIDE SEQUENCE</scope>
    <source>
        <strain evidence="1">IMI 127659i</strain>
    </source>
</reference>
<reference evidence="1" key="1">
    <citation type="journal article" date="2020" name="bioRxiv">
        <title>Historical genomics reveals the evolutionary mechanisms behind multiple outbreaks of the host-specific coffee wilt pathogen Fusarium xylarioides.</title>
        <authorList>
            <person name="Peck D."/>
            <person name="Nowell R.W."/>
            <person name="Flood J."/>
            <person name="Ryan M.J."/>
            <person name="Barraclough T.G."/>
        </authorList>
    </citation>
    <scope>NUCLEOTIDE SEQUENCE</scope>
    <source>
        <strain evidence="1">IMI 127659i</strain>
    </source>
</reference>